<gene>
    <name evidence="1" type="ORF">ENS19_00470</name>
</gene>
<comment type="caution">
    <text evidence="1">The sequence shown here is derived from an EMBL/GenBank/DDBJ whole genome shotgun (WGS) entry which is preliminary data.</text>
</comment>
<name>A0A7C3ERS2_9CREN</name>
<proteinExistence type="predicted"/>
<accession>A0A7C3ERS2</accession>
<dbReference type="EMBL" id="DSTX01000001">
    <property type="protein sequence ID" value="HFK19740.1"/>
    <property type="molecule type" value="Genomic_DNA"/>
</dbReference>
<organism evidence="1">
    <name type="scientific">Candidatus Methanomethylicus mesodigestus</name>
    <dbReference type="NCBI Taxonomy" id="1867258"/>
    <lineage>
        <taxon>Archaea</taxon>
        <taxon>Thermoproteota</taxon>
        <taxon>Methanosuratincolia</taxon>
        <taxon>Candidatus Methanomethylicales</taxon>
        <taxon>Candidatus Methanomethylicaceae</taxon>
        <taxon>Candidatus Methanomethylicus</taxon>
    </lineage>
</organism>
<reference evidence="1" key="1">
    <citation type="journal article" date="2020" name="mSystems">
        <title>Genome- and Community-Level Interaction Insights into Carbon Utilization and Element Cycling Functions of Hydrothermarchaeota in Hydrothermal Sediment.</title>
        <authorList>
            <person name="Zhou Z."/>
            <person name="Liu Y."/>
            <person name="Xu W."/>
            <person name="Pan J."/>
            <person name="Luo Z.H."/>
            <person name="Li M."/>
        </authorList>
    </citation>
    <scope>NUCLEOTIDE SEQUENCE [LARGE SCALE GENOMIC DNA]</scope>
    <source>
        <strain evidence="1">SpSt-468</strain>
    </source>
</reference>
<sequence length="96" mass="11412">MDDRKTVLEDVEGIYRRIKAPKRKFRLVMIDTWDAPYCSDEDMGVFDTLEGAIRRGIREERREVGDGDQDWLKFYIYDDEGRWLGEIRGGKFSTEK</sequence>
<protein>
    <submittedName>
        <fullName evidence="1">Uncharacterized protein</fullName>
    </submittedName>
</protein>
<dbReference type="AlphaFoldDB" id="A0A7C3ERS2"/>
<evidence type="ECO:0000313" key="1">
    <source>
        <dbReference type="EMBL" id="HFK19740.1"/>
    </source>
</evidence>